<evidence type="ECO:0000313" key="4">
    <source>
        <dbReference type="Proteomes" id="UP000708148"/>
    </source>
</evidence>
<feature type="signal peptide" evidence="2">
    <location>
        <begin position="1"/>
        <end position="41"/>
    </location>
</feature>
<comment type="caution">
    <text evidence="3">The sequence shown here is derived from an EMBL/GenBank/DDBJ whole genome shotgun (WGS) entry which is preliminary data.</text>
</comment>
<dbReference type="Proteomes" id="UP000708148">
    <property type="component" value="Unassembled WGS sequence"/>
</dbReference>
<proteinExistence type="inferred from homology"/>
<organism evidence="3 4">
    <name type="scientific">Ostreobium quekettii</name>
    <dbReference type="NCBI Taxonomy" id="121088"/>
    <lineage>
        <taxon>Eukaryota</taxon>
        <taxon>Viridiplantae</taxon>
        <taxon>Chlorophyta</taxon>
        <taxon>core chlorophytes</taxon>
        <taxon>Ulvophyceae</taxon>
        <taxon>TCBD clade</taxon>
        <taxon>Bryopsidales</taxon>
        <taxon>Ostreobineae</taxon>
        <taxon>Ostreobiaceae</taxon>
        <taxon>Ostreobium</taxon>
    </lineage>
</organism>
<evidence type="ECO:0000313" key="3">
    <source>
        <dbReference type="EMBL" id="CAD7695309.1"/>
    </source>
</evidence>
<keyword evidence="2" id="KW-0732">Signal</keyword>
<dbReference type="Pfam" id="PF04832">
    <property type="entry name" value="SOUL"/>
    <property type="match status" value="1"/>
</dbReference>
<dbReference type="AlphaFoldDB" id="A0A8S1IVN1"/>
<evidence type="ECO:0000256" key="1">
    <source>
        <dbReference type="ARBA" id="ARBA00009817"/>
    </source>
</evidence>
<accession>A0A8S1IVN1</accession>
<sequence>MGPCRAHWQDSRGLWSRRRTMALRWALLLAVATAALAGAWAQDEPAAPPAYPTPTPIPPAPADPCAGYKCPDYDVIDVVNGDVEIRRYTQGMWVKFPVPGDDFTFMAAYGDEKLSSFFEGSNYEHKEVERSTPLKVDFDVWDLSSQRYSSYWVPLEEETLPPAAVPPTRIDKHGETFIYAKKYNDTMDFRTVCKHIAEGMVDLTVDGNPFELNKVSIAMYSYPKEGGGERQSDEIWYTRSFKKWDSPDVPVLRDEAASFGRAFETVQRKMLK</sequence>
<dbReference type="PANTHER" id="PTHR11220:SF1">
    <property type="entry name" value="HEME-BINDING PROTEIN 2"/>
    <property type="match status" value="1"/>
</dbReference>
<gene>
    <name evidence="3" type="ORF">OSTQU699_LOCUS670</name>
</gene>
<dbReference type="OrthoDB" id="574702at2759"/>
<dbReference type="InterPro" id="IPR011256">
    <property type="entry name" value="Reg_factor_effector_dom_sf"/>
</dbReference>
<name>A0A8S1IVN1_9CHLO</name>
<dbReference type="PANTHER" id="PTHR11220">
    <property type="entry name" value="HEME-BINDING PROTEIN-RELATED"/>
    <property type="match status" value="1"/>
</dbReference>
<comment type="similarity">
    <text evidence="1">Belongs to the HEBP family.</text>
</comment>
<feature type="chain" id="PRO_5035881155" description="DUF3108 domain-containing protein" evidence="2">
    <location>
        <begin position="42"/>
        <end position="272"/>
    </location>
</feature>
<dbReference type="EMBL" id="CAJHUC010000330">
    <property type="protein sequence ID" value="CAD7695309.1"/>
    <property type="molecule type" value="Genomic_DNA"/>
</dbReference>
<protein>
    <recommendedName>
        <fullName evidence="5">DUF3108 domain-containing protein</fullName>
    </recommendedName>
</protein>
<dbReference type="Gene3D" id="3.20.80.10">
    <property type="entry name" value="Regulatory factor, effector binding domain"/>
    <property type="match status" value="1"/>
</dbReference>
<reference evidence="3" key="1">
    <citation type="submission" date="2020-12" db="EMBL/GenBank/DDBJ databases">
        <authorList>
            <person name="Iha C."/>
        </authorList>
    </citation>
    <scope>NUCLEOTIDE SEQUENCE</scope>
</reference>
<dbReference type="InterPro" id="IPR006917">
    <property type="entry name" value="SOUL_heme-bd"/>
</dbReference>
<evidence type="ECO:0000256" key="2">
    <source>
        <dbReference type="SAM" id="SignalP"/>
    </source>
</evidence>
<keyword evidence="4" id="KW-1185">Reference proteome</keyword>
<evidence type="ECO:0008006" key="5">
    <source>
        <dbReference type="Google" id="ProtNLM"/>
    </source>
</evidence>
<dbReference type="SUPFAM" id="SSF55136">
    <property type="entry name" value="Probable bacterial effector-binding domain"/>
    <property type="match status" value="1"/>
</dbReference>